<reference evidence="2" key="1">
    <citation type="submission" date="2021-01" db="EMBL/GenBank/DDBJ databases">
        <title>Active Sulfur Cycling in an Early Earth Analoge.</title>
        <authorList>
            <person name="Hahn C.R."/>
            <person name="Youssef N.H."/>
            <person name="Elshahed M."/>
        </authorList>
    </citation>
    <scope>NUCLEOTIDE SEQUENCE</scope>
    <source>
        <strain evidence="2">Zod_Metabat.1151</strain>
    </source>
</reference>
<organism evidence="2 3">
    <name type="scientific">Candidatus Iainarchaeum sp</name>
    <dbReference type="NCBI Taxonomy" id="3101447"/>
    <lineage>
        <taxon>Archaea</taxon>
        <taxon>Candidatus Iainarchaeota</taxon>
        <taxon>Candidatus Iainarchaeia</taxon>
        <taxon>Candidatus Iainarchaeales</taxon>
        <taxon>Candidatus Iainarchaeaceae</taxon>
        <taxon>Candidatus Iainarchaeum</taxon>
    </lineage>
</organism>
<accession>A0A938YTG3</accession>
<keyword evidence="1" id="KW-1133">Transmembrane helix</keyword>
<feature type="transmembrane region" description="Helical" evidence="1">
    <location>
        <begin position="99"/>
        <end position="117"/>
    </location>
</feature>
<sequence length="121" mass="14123">MLLEFTSHLLAFDLNWLVMLILGNLHWVFALFAFTFIAEQGKRPVWHFLIAVGGLYAFSDIMGLLGWIFAPFFIIVAFQIFLMAYFPEGSWPRKNFVKIVYVFLPIICFIATFYYIFPGGY</sequence>
<proteinExistence type="predicted"/>
<dbReference type="AlphaFoldDB" id="A0A938YTG3"/>
<evidence type="ECO:0000256" key="1">
    <source>
        <dbReference type="SAM" id="Phobius"/>
    </source>
</evidence>
<keyword evidence="1" id="KW-0812">Transmembrane</keyword>
<evidence type="ECO:0000313" key="3">
    <source>
        <dbReference type="Proteomes" id="UP000809243"/>
    </source>
</evidence>
<feature type="transmembrane region" description="Helical" evidence="1">
    <location>
        <begin position="45"/>
        <end position="62"/>
    </location>
</feature>
<evidence type="ECO:0000313" key="2">
    <source>
        <dbReference type="EMBL" id="MBN2067797.1"/>
    </source>
</evidence>
<comment type="caution">
    <text evidence="2">The sequence shown here is derived from an EMBL/GenBank/DDBJ whole genome shotgun (WGS) entry which is preliminary data.</text>
</comment>
<feature type="transmembrane region" description="Helical" evidence="1">
    <location>
        <begin position="68"/>
        <end position="87"/>
    </location>
</feature>
<keyword evidence="1" id="KW-0472">Membrane</keyword>
<gene>
    <name evidence="2" type="ORF">JW744_04985</name>
</gene>
<dbReference type="EMBL" id="JAFGDB010000086">
    <property type="protein sequence ID" value="MBN2067797.1"/>
    <property type="molecule type" value="Genomic_DNA"/>
</dbReference>
<name>A0A938YTG3_9ARCH</name>
<dbReference type="Proteomes" id="UP000809243">
    <property type="component" value="Unassembled WGS sequence"/>
</dbReference>
<feature type="transmembrane region" description="Helical" evidence="1">
    <location>
        <begin position="16"/>
        <end position="38"/>
    </location>
</feature>
<protein>
    <submittedName>
        <fullName evidence="2">Uncharacterized protein</fullName>
    </submittedName>
</protein>